<dbReference type="GO" id="GO:0052650">
    <property type="term" value="F:all-trans-retinol dehydrogenase (NADP+) activity"/>
    <property type="evidence" value="ECO:0007669"/>
    <property type="project" value="UniProtKB-ARBA"/>
</dbReference>
<protein>
    <recommendedName>
        <fullName evidence="10">Short-chain dehydrogenase/reductase 3</fullName>
    </recommendedName>
    <alternativeName>
        <fullName evidence="11">Retinal short-chain dehydrogenase/reductase 1</fullName>
    </alternativeName>
</protein>
<evidence type="ECO:0000256" key="10">
    <source>
        <dbReference type="ARBA" id="ARBA00068717"/>
    </source>
</evidence>
<dbReference type="PANTHER" id="PTHR24322">
    <property type="entry name" value="PKSB"/>
    <property type="match status" value="1"/>
</dbReference>
<keyword evidence="14" id="KW-1185">Reference proteome</keyword>
<keyword evidence="7" id="KW-0443">Lipid metabolism</keyword>
<proteinExistence type="inferred from homology"/>
<dbReference type="AlphaFoldDB" id="A0A8H3IGR5"/>
<comment type="subcellular location">
    <subcellularLocation>
        <location evidence="1">Membrane</location>
        <topology evidence="1">Multi-pass membrane protein</topology>
    </subcellularLocation>
</comment>
<gene>
    <name evidence="13" type="ORF">GOMPHAMPRED_000642</name>
</gene>
<dbReference type="Proteomes" id="UP000664169">
    <property type="component" value="Unassembled WGS sequence"/>
</dbReference>
<evidence type="ECO:0000256" key="3">
    <source>
        <dbReference type="ARBA" id="ARBA00022692"/>
    </source>
</evidence>
<evidence type="ECO:0000256" key="4">
    <source>
        <dbReference type="ARBA" id="ARBA00022857"/>
    </source>
</evidence>
<dbReference type="InterPro" id="IPR002347">
    <property type="entry name" value="SDR_fam"/>
</dbReference>
<name>A0A8H3IGR5_9LECA</name>
<dbReference type="PRINTS" id="PR00080">
    <property type="entry name" value="SDRFAMILY"/>
</dbReference>
<dbReference type="PRINTS" id="PR00081">
    <property type="entry name" value="GDHRDH"/>
</dbReference>
<dbReference type="Gene3D" id="3.40.50.720">
    <property type="entry name" value="NAD(P)-binding Rossmann-like Domain"/>
    <property type="match status" value="1"/>
</dbReference>
<evidence type="ECO:0000313" key="14">
    <source>
        <dbReference type="Proteomes" id="UP000664169"/>
    </source>
</evidence>
<sequence length="383" mass="42426">MSMHRGFLAREGFSMDTLVKVVRTTALNPFVMALPLLLARYSTMGEKFAILHPKAVSRTKLLFYLGVIRWISGYFSSKVFNNWTDDEYDWQGREIVVVTGGSSGIGARVVAMLSELGIKVVILDIQSPLTETGSGVHFFKCDITSTQQIASTARQIRAKVGEPTVLINNAGVARGKTILDSTERDVRFTFDVNALAHYWLAKEFLPDMIKKNHGMVVTVASLASWATAPYMVDYAGTKAAALAFHEGLAAELATCYKAPRVRTVVINQGYTKTPLFEGYNNTSPFMLPTLETDSVAQMIVEQVLTGRSGQVIAPAFGSFISGFSFMPHWYQYKVRRDGHNIMPNWRGKQVVGDLDKYYEDKAKEKTGEEEIDGSAVLVNKDSS</sequence>
<dbReference type="GO" id="GO:0016020">
    <property type="term" value="C:membrane"/>
    <property type="evidence" value="ECO:0007669"/>
    <property type="project" value="UniProtKB-SubCell"/>
</dbReference>
<evidence type="ECO:0000256" key="1">
    <source>
        <dbReference type="ARBA" id="ARBA00004141"/>
    </source>
</evidence>
<dbReference type="InterPro" id="IPR036291">
    <property type="entry name" value="NAD(P)-bd_dom_sf"/>
</dbReference>
<dbReference type="CDD" id="cd05339">
    <property type="entry name" value="17beta-HSDXI-like_SDR_c"/>
    <property type="match status" value="1"/>
</dbReference>
<evidence type="ECO:0000313" key="13">
    <source>
        <dbReference type="EMBL" id="CAF9915140.1"/>
    </source>
</evidence>
<keyword evidence="4" id="KW-0521">NADP</keyword>
<evidence type="ECO:0000256" key="12">
    <source>
        <dbReference type="RuleBase" id="RU000363"/>
    </source>
</evidence>
<dbReference type="OrthoDB" id="10253736at2759"/>
<evidence type="ECO:0000256" key="5">
    <source>
        <dbReference type="ARBA" id="ARBA00022989"/>
    </source>
</evidence>
<evidence type="ECO:0000256" key="9">
    <source>
        <dbReference type="ARBA" id="ARBA00059620"/>
    </source>
</evidence>
<evidence type="ECO:0000256" key="2">
    <source>
        <dbReference type="ARBA" id="ARBA00006484"/>
    </source>
</evidence>
<keyword evidence="6" id="KW-0560">Oxidoreductase</keyword>
<evidence type="ECO:0000256" key="11">
    <source>
        <dbReference type="ARBA" id="ARBA00082544"/>
    </source>
</evidence>
<evidence type="ECO:0000256" key="7">
    <source>
        <dbReference type="ARBA" id="ARBA00023098"/>
    </source>
</evidence>
<dbReference type="PANTHER" id="PTHR24322:SF736">
    <property type="entry name" value="RETINOL DEHYDROGENASE 10"/>
    <property type="match status" value="1"/>
</dbReference>
<organism evidence="13 14">
    <name type="scientific">Gomphillus americanus</name>
    <dbReference type="NCBI Taxonomy" id="1940652"/>
    <lineage>
        <taxon>Eukaryota</taxon>
        <taxon>Fungi</taxon>
        <taxon>Dikarya</taxon>
        <taxon>Ascomycota</taxon>
        <taxon>Pezizomycotina</taxon>
        <taxon>Lecanoromycetes</taxon>
        <taxon>OSLEUM clade</taxon>
        <taxon>Ostropomycetidae</taxon>
        <taxon>Ostropales</taxon>
        <taxon>Graphidaceae</taxon>
        <taxon>Gomphilloideae</taxon>
        <taxon>Gomphillus</taxon>
    </lineage>
</organism>
<evidence type="ECO:0000256" key="8">
    <source>
        <dbReference type="ARBA" id="ARBA00023136"/>
    </source>
</evidence>
<comment type="caution">
    <text evidence="13">The sequence shown here is derived from an EMBL/GenBank/DDBJ whole genome shotgun (WGS) entry which is preliminary data.</text>
</comment>
<dbReference type="PROSITE" id="PS00061">
    <property type="entry name" value="ADH_SHORT"/>
    <property type="match status" value="1"/>
</dbReference>
<evidence type="ECO:0000256" key="6">
    <source>
        <dbReference type="ARBA" id="ARBA00023002"/>
    </source>
</evidence>
<keyword evidence="5" id="KW-1133">Transmembrane helix</keyword>
<dbReference type="InterPro" id="IPR020904">
    <property type="entry name" value="Sc_DH/Rdtase_CS"/>
</dbReference>
<dbReference type="SUPFAM" id="SSF51735">
    <property type="entry name" value="NAD(P)-binding Rossmann-fold domains"/>
    <property type="match status" value="1"/>
</dbReference>
<keyword evidence="8" id="KW-0472">Membrane</keyword>
<comment type="similarity">
    <text evidence="2 12">Belongs to the short-chain dehydrogenases/reductases (SDR) family.</text>
</comment>
<comment type="function">
    <text evidence="9">Catalyzes the reduction of all-trans-retinal to all-trans-retinol in the presence of NADPH.</text>
</comment>
<dbReference type="Pfam" id="PF00106">
    <property type="entry name" value="adh_short"/>
    <property type="match status" value="1"/>
</dbReference>
<keyword evidence="3" id="KW-0812">Transmembrane</keyword>
<dbReference type="EMBL" id="CAJPDQ010000010">
    <property type="protein sequence ID" value="CAF9915140.1"/>
    <property type="molecule type" value="Genomic_DNA"/>
</dbReference>
<dbReference type="FunFam" id="3.40.50.720:FF:000131">
    <property type="entry name" value="Short-chain dehydrogenase/reductase 3"/>
    <property type="match status" value="1"/>
</dbReference>
<accession>A0A8H3IGR5</accession>
<reference evidence="13" key="1">
    <citation type="submission" date="2021-03" db="EMBL/GenBank/DDBJ databases">
        <authorList>
            <person name="Tagirdzhanova G."/>
        </authorList>
    </citation>
    <scope>NUCLEOTIDE SEQUENCE</scope>
</reference>